<dbReference type="Pfam" id="PF01844">
    <property type="entry name" value="HNH"/>
    <property type="match status" value="1"/>
</dbReference>
<sequence>MDDDGPDARAVLAQVHELRQVELAASAALLQQAARWADLHPAPEPSLAATYTERGKDSGKCLGGDGVPGVALDCVAELGAALGMSTTAGERLIGHALELRHRLPRLWSLVHEGRVAAWQARQVAERTLALSRDAAAFVDAQVAGVAGRIGHAQLERLVSAAVLRHMPEEAERRRLDAADRRCFQVEHDATGERHGLSDVFGRLDLPDALALDAAVAEGAHALGLLGSTDSLDARRARAVGDLARRQPALDLLTTEADQPGGGATVGRAAERVVLCVHLSAVALGRRHDGWGRVENTGTPVTAGQVRDWCGRPDARVTVKPVIDLTTDEAVEGYRIPAWMREAVALRDRTCVFPWCSRPAHPYQGGRRRDEEDEERGWSCDTDHIVAFAAGGPTSTDNLAPLCRTHHRLKTFAGWRYRVTGTRTYLWTSPHGWRYARTPDGGTTALDPPPPGRSLDGPGRAANGPPAVSRISPRSRPRRPRRDLASVTSSRGRSEAPPPF</sequence>
<dbReference type="Gene3D" id="1.10.30.50">
    <property type="match status" value="1"/>
</dbReference>
<dbReference type="GO" id="GO:0008270">
    <property type="term" value="F:zinc ion binding"/>
    <property type="evidence" value="ECO:0007669"/>
    <property type="project" value="InterPro"/>
</dbReference>
<dbReference type="GO" id="GO:0004519">
    <property type="term" value="F:endonuclease activity"/>
    <property type="evidence" value="ECO:0007669"/>
    <property type="project" value="UniProtKB-KW"/>
</dbReference>
<evidence type="ECO:0000313" key="5">
    <source>
        <dbReference type="Proteomes" id="UP000252770"/>
    </source>
</evidence>
<dbReference type="SMART" id="SM00507">
    <property type="entry name" value="HNHc"/>
    <property type="match status" value="1"/>
</dbReference>
<dbReference type="InterPro" id="IPR002711">
    <property type="entry name" value="HNH"/>
</dbReference>
<protein>
    <submittedName>
        <fullName evidence="4">HNH endonuclease</fullName>
    </submittedName>
</protein>
<proteinExistence type="inferred from homology"/>
<evidence type="ECO:0000256" key="1">
    <source>
        <dbReference type="ARBA" id="ARBA00023450"/>
    </source>
</evidence>
<dbReference type="EMBL" id="QOUI01000006">
    <property type="protein sequence ID" value="RCK69486.1"/>
    <property type="molecule type" value="Genomic_DNA"/>
</dbReference>
<evidence type="ECO:0000259" key="3">
    <source>
        <dbReference type="SMART" id="SM00507"/>
    </source>
</evidence>
<feature type="region of interest" description="Disordered" evidence="2">
    <location>
        <begin position="437"/>
        <end position="499"/>
    </location>
</feature>
<dbReference type="RefSeq" id="WP_114126804.1">
    <property type="nucleotide sequence ID" value="NZ_QOUI01000006.1"/>
</dbReference>
<dbReference type="GO" id="GO:0003676">
    <property type="term" value="F:nucleic acid binding"/>
    <property type="evidence" value="ECO:0007669"/>
    <property type="project" value="InterPro"/>
</dbReference>
<dbReference type="InterPro" id="IPR003615">
    <property type="entry name" value="HNH_nuc"/>
</dbReference>
<name>A0A367YUC8_9ACTN</name>
<organism evidence="4 5">
    <name type="scientific">Desertihabitans brevis</name>
    <dbReference type="NCBI Taxonomy" id="2268447"/>
    <lineage>
        <taxon>Bacteria</taxon>
        <taxon>Bacillati</taxon>
        <taxon>Actinomycetota</taxon>
        <taxon>Actinomycetes</taxon>
        <taxon>Propionibacteriales</taxon>
        <taxon>Propionibacteriaceae</taxon>
        <taxon>Desertihabitans</taxon>
    </lineage>
</organism>
<feature type="domain" description="HNH nuclease" evidence="3">
    <location>
        <begin position="338"/>
        <end position="407"/>
    </location>
</feature>
<dbReference type="AlphaFoldDB" id="A0A367YUC8"/>
<comment type="caution">
    <text evidence="4">The sequence shown here is derived from an EMBL/GenBank/DDBJ whole genome shotgun (WGS) entry which is preliminary data.</text>
</comment>
<reference evidence="4 5" key="1">
    <citation type="submission" date="2018-07" db="EMBL/GenBank/DDBJ databases">
        <title>Desertimonas flava gen. nov. sp. nov.</title>
        <authorList>
            <person name="Liu S."/>
        </authorList>
    </citation>
    <scope>NUCLEOTIDE SEQUENCE [LARGE SCALE GENOMIC DNA]</scope>
    <source>
        <strain evidence="4 5">16Sb5-5</strain>
    </source>
</reference>
<keyword evidence="5" id="KW-1185">Reference proteome</keyword>
<dbReference type="Pfam" id="PF02720">
    <property type="entry name" value="DUF222"/>
    <property type="match status" value="1"/>
</dbReference>
<evidence type="ECO:0000256" key="2">
    <source>
        <dbReference type="SAM" id="MobiDB-lite"/>
    </source>
</evidence>
<dbReference type="InterPro" id="IPR003870">
    <property type="entry name" value="DUF222"/>
</dbReference>
<dbReference type="CDD" id="cd00085">
    <property type="entry name" value="HNHc"/>
    <property type="match status" value="1"/>
</dbReference>
<keyword evidence="4" id="KW-0540">Nuclease</keyword>
<accession>A0A367YUC8</accession>
<comment type="similarity">
    <text evidence="1">Belongs to the Rv1128c/1148c/1588c/1702c/1945/3466 family.</text>
</comment>
<keyword evidence="4" id="KW-0378">Hydrolase</keyword>
<evidence type="ECO:0000313" key="4">
    <source>
        <dbReference type="EMBL" id="RCK69486.1"/>
    </source>
</evidence>
<gene>
    <name evidence="4" type="ORF">DT076_11480</name>
</gene>
<keyword evidence="4" id="KW-0255">Endonuclease</keyword>
<dbReference type="Proteomes" id="UP000252770">
    <property type="component" value="Unassembled WGS sequence"/>
</dbReference>